<protein>
    <submittedName>
        <fullName evidence="1">Uncharacterized protein</fullName>
    </submittedName>
</protein>
<name>A0A0E9XUJ4_ANGAN</name>
<reference evidence="1" key="2">
    <citation type="journal article" date="2015" name="Fish Shellfish Immunol.">
        <title>Early steps in the European eel (Anguilla anguilla)-Vibrio vulnificus interaction in the gills: Role of the RtxA13 toxin.</title>
        <authorList>
            <person name="Callol A."/>
            <person name="Pajuelo D."/>
            <person name="Ebbesson L."/>
            <person name="Teles M."/>
            <person name="MacKenzie S."/>
            <person name="Amaro C."/>
        </authorList>
    </citation>
    <scope>NUCLEOTIDE SEQUENCE</scope>
</reference>
<dbReference type="EMBL" id="GBXM01003037">
    <property type="protein sequence ID" value="JAI05541.1"/>
    <property type="molecule type" value="Transcribed_RNA"/>
</dbReference>
<organism evidence="1">
    <name type="scientific">Anguilla anguilla</name>
    <name type="common">European freshwater eel</name>
    <name type="synonym">Muraena anguilla</name>
    <dbReference type="NCBI Taxonomy" id="7936"/>
    <lineage>
        <taxon>Eukaryota</taxon>
        <taxon>Metazoa</taxon>
        <taxon>Chordata</taxon>
        <taxon>Craniata</taxon>
        <taxon>Vertebrata</taxon>
        <taxon>Euteleostomi</taxon>
        <taxon>Actinopterygii</taxon>
        <taxon>Neopterygii</taxon>
        <taxon>Teleostei</taxon>
        <taxon>Anguilliformes</taxon>
        <taxon>Anguillidae</taxon>
        <taxon>Anguilla</taxon>
    </lineage>
</organism>
<accession>A0A0E9XUJ4</accession>
<evidence type="ECO:0000313" key="1">
    <source>
        <dbReference type="EMBL" id="JAI05541.1"/>
    </source>
</evidence>
<proteinExistence type="predicted"/>
<dbReference type="AlphaFoldDB" id="A0A0E9XUJ4"/>
<reference evidence="1" key="1">
    <citation type="submission" date="2014-11" db="EMBL/GenBank/DDBJ databases">
        <authorList>
            <person name="Amaro Gonzalez C."/>
        </authorList>
    </citation>
    <scope>NUCLEOTIDE SEQUENCE</scope>
</reference>
<sequence>MTRQIYYLKTDRCFVLTELPTSKKL</sequence>